<proteinExistence type="predicted"/>
<keyword evidence="3" id="KW-0378">Hydrolase</keyword>
<accession>Z9JRU3</accession>
<dbReference type="GO" id="GO:0008270">
    <property type="term" value="F:zinc ion binding"/>
    <property type="evidence" value="ECO:0007669"/>
    <property type="project" value="InterPro"/>
</dbReference>
<feature type="compositionally biased region" description="Acidic residues" evidence="1">
    <location>
        <begin position="471"/>
        <end position="480"/>
    </location>
</feature>
<feature type="region of interest" description="Disordered" evidence="1">
    <location>
        <begin position="1"/>
        <end position="27"/>
    </location>
</feature>
<evidence type="ECO:0000313" key="3">
    <source>
        <dbReference type="EMBL" id="EWS81080.1"/>
    </source>
</evidence>
<dbReference type="eggNOG" id="COG1403">
    <property type="taxonomic scope" value="Bacteria"/>
</dbReference>
<feature type="region of interest" description="Disordered" evidence="1">
    <location>
        <begin position="461"/>
        <end position="480"/>
    </location>
</feature>
<dbReference type="RefSeq" id="WP_051486812.1">
    <property type="nucleotide sequence ID" value="NZ_KK069994.1"/>
</dbReference>
<keyword evidence="3" id="KW-0540">Nuclease</keyword>
<protein>
    <submittedName>
        <fullName evidence="3">HNH endonuclease</fullName>
    </submittedName>
</protein>
<evidence type="ECO:0000313" key="4">
    <source>
        <dbReference type="Proteomes" id="UP000023067"/>
    </source>
</evidence>
<evidence type="ECO:0000256" key="1">
    <source>
        <dbReference type="SAM" id="MobiDB-lite"/>
    </source>
</evidence>
<keyword evidence="3" id="KW-0255">Endonuclease</keyword>
<dbReference type="EMBL" id="JDYK01000009">
    <property type="protein sequence ID" value="EWS81080.1"/>
    <property type="molecule type" value="Genomic_DNA"/>
</dbReference>
<dbReference type="HOGENOM" id="CLU_027325_0_0_11"/>
<feature type="domain" description="HNH" evidence="2">
    <location>
        <begin position="361"/>
        <end position="408"/>
    </location>
</feature>
<dbReference type="CDD" id="cd00085">
    <property type="entry name" value="HNHc"/>
    <property type="match status" value="1"/>
</dbReference>
<dbReference type="Pfam" id="PF01844">
    <property type="entry name" value="HNH"/>
    <property type="match status" value="1"/>
</dbReference>
<dbReference type="InterPro" id="IPR002711">
    <property type="entry name" value="HNH"/>
</dbReference>
<name>Z9JRU3_9MICO</name>
<comment type="caution">
    <text evidence="3">The sequence shown here is derived from an EMBL/GenBank/DDBJ whole genome shotgun (WGS) entry which is preliminary data.</text>
</comment>
<dbReference type="Proteomes" id="UP000023067">
    <property type="component" value="Unassembled WGS sequence"/>
</dbReference>
<dbReference type="OrthoDB" id="4788037at2"/>
<dbReference type="PATRIC" id="fig|396014.3.peg.1948"/>
<evidence type="ECO:0000259" key="2">
    <source>
        <dbReference type="Pfam" id="PF01844"/>
    </source>
</evidence>
<sequence length="480" mass="52638">MPAPAVPDPEGGTAPAQQALPLGGAVPADPVSPRVLALQQRTARRAQEHADLQRDLLRFHVAPSGRPAREVRDEQAAADLACAAALRCDVRRARALIAGAVTATQLPGVFALLDAAAIPAPWFDRVLRHAASLDPRRLGELDRALASLPLRDMSYGAFRRRLRLLVTRLTEEDRPRSSRRTGRVAWREPDLVDGTMTLEVTGPLDRMTEFGARINAAARAVQDQQRRALRDGEAQIPFDVDDEVQQTGMPLSLGELRYEILTRSVLDTGTAPVPATECRINLTVPALTLMGRSNEPGLLDGDTPIPATMARGLAARSTDWHRVLVDPATGAYLPGASQRYRPTPEMIEQVRMTTPVCAAPGCLRPSRGRSEVDHIEEFDHDDPVRGGPTDPENLHSLCVAHHRIKTDEHIDPVRISENTTRWRLGRDLTVDILDNTDLVTPTLLPEYRDLIATFIRRPAAPRPARLGNPAEEPEGDPPPY</sequence>
<gene>
    <name evidence="3" type="ORF">BF93_18065</name>
</gene>
<dbReference type="STRING" id="396014.BF93_18065"/>
<dbReference type="InterPro" id="IPR003615">
    <property type="entry name" value="HNH_nuc"/>
</dbReference>
<keyword evidence="4" id="KW-1185">Reference proteome</keyword>
<reference evidence="3 4" key="1">
    <citation type="submission" date="2014-02" db="EMBL/GenBank/DDBJ databases">
        <title>Genome sequence of Brachybacterium phenoliresistens strain W13A50.</title>
        <authorList>
            <person name="Wang X."/>
        </authorList>
    </citation>
    <scope>NUCLEOTIDE SEQUENCE [LARGE SCALE GENOMIC DNA]</scope>
    <source>
        <strain evidence="3 4">W13A50</strain>
    </source>
</reference>
<dbReference type="AlphaFoldDB" id="Z9JRU3"/>
<dbReference type="GO" id="GO:0004519">
    <property type="term" value="F:endonuclease activity"/>
    <property type="evidence" value="ECO:0007669"/>
    <property type="project" value="UniProtKB-KW"/>
</dbReference>
<dbReference type="GO" id="GO:0003676">
    <property type="term" value="F:nucleic acid binding"/>
    <property type="evidence" value="ECO:0007669"/>
    <property type="project" value="InterPro"/>
</dbReference>
<organism evidence="3 4">
    <name type="scientific">Brachybacterium phenoliresistens</name>
    <dbReference type="NCBI Taxonomy" id="396014"/>
    <lineage>
        <taxon>Bacteria</taxon>
        <taxon>Bacillati</taxon>
        <taxon>Actinomycetota</taxon>
        <taxon>Actinomycetes</taxon>
        <taxon>Micrococcales</taxon>
        <taxon>Dermabacteraceae</taxon>
        <taxon>Brachybacterium</taxon>
    </lineage>
</organism>